<evidence type="ECO:0000313" key="4">
    <source>
        <dbReference type="Proteomes" id="UP000094828"/>
    </source>
</evidence>
<feature type="region of interest" description="Disordered" evidence="1">
    <location>
        <begin position="208"/>
        <end position="259"/>
    </location>
</feature>
<evidence type="ECO:0008006" key="5">
    <source>
        <dbReference type="Google" id="ProtNLM"/>
    </source>
</evidence>
<feature type="compositionally biased region" description="Gly residues" evidence="1">
    <location>
        <begin position="225"/>
        <end position="245"/>
    </location>
</feature>
<keyword evidence="2" id="KW-0732">Signal</keyword>
<accession>A0A1C3E8R9</accession>
<dbReference type="STRING" id="1841610.A6X21_08140"/>
<dbReference type="Proteomes" id="UP000094828">
    <property type="component" value="Unassembled WGS sequence"/>
</dbReference>
<evidence type="ECO:0000256" key="2">
    <source>
        <dbReference type="SAM" id="SignalP"/>
    </source>
</evidence>
<sequence>MLKIEQVLKSAGRVAVAVAAVSCLWISTASAQPPGGGQRGGFQGGMGGGMGGGPMGLLMMPEVQTELKITDDQKTKFRETMQGMREGMGNLRDMSREEREKAMTEQTKKMTDSVKSILTPEQFTRLEQLQVQRAGVEALMIPSVAEKLALTADQKTKLEEIRTASRPNIEGMRDMSREERTKMMEEMRTKRTEAQAKMMEVLTAEQKTKLEELKGASFTFPENPGFGGRGGAPGQPGQRGQGRPGGSRPAPTTPAADDL</sequence>
<comment type="caution">
    <text evidence="3">The sequence shown here is derived from an EMBL/GenBank/DDBJ whole genome shotgun (WGS) entry which is preliminary data.</text>
</comment>
<evidence type="ECO:0000256" key="1">
    <source>
        <dbReference type="SAM" id="MobiDB-lite"/>
    </source>
</evidence>
<protein>
    <recommendedName>
        <fullName evidence="5">Periplasmic repressor CpxP</fullName>
    </recommendedName>
</protein>
<feature type="signal peptide" evidence="2">
    <location>
        <begin position="1"/>
        <end position="31"/>
    </location>
</feature>
<gene>
    <name evidence="3" type="ORF">A6X21_08140</name>
</gene>
<organism evidence="3 4">
    <name type="scientific">Planctopirus hydrillae</name>
    <dbReference type="NCBI Taxonomy" id="1841610"/>
    <lineage>
        <taxon>Bacteria</taxon>
        <taxon>Pseudomonadati</taxon>
        <taxon>Planctomycetota</taxon>
        <taxon>Planctomycetia</taxon>
        <taxon>Planctomycetales</taxon>
        <taxon>Planctomycetaceae</taxon>
        <taxon>Planctopirus</taxon>
    </lineage>
</organism>
<reference evidence="3 4" key="1">
    <citation type="submission" date="2016-05" db="EMBL/GenBank/DDBJ databases">
        <title>Genomic and physiological characterization of Planctopirus sp. isolated from fresh water lake.</title>
        <authorList>
            <person name="Subhash Y."/>
            <person name="Ramana C."/>
        </authorList>
    </citation>
    <scope>NUCLEOTIDE SEQUENCE [LARGE SCALE GENOMIC DNA]</scope>
    <source>
        <strain evidence="3 4">JC280</strain>
    </source>
</reference>
<keyword evidence="4" id="KW-1185">Reference proteome</keyword>
<dbReference type="AlphaFoldDB" id="A0A1C3E8R9"/>
<feature type="chain" id="PRO_5008672950" description="Periplasmic repressor CpxP" evidence="2">
    <location>
        <begin position="32"/>
        <end position="259"/>
    </location>
</feature>
<dbReference type="EMBL" id="LYDR01000127">
    <property type="protein sequence ID" value="ODA29630.1"/>
    <property type="molecule type" value="Genomic_DNA"/>
</dbReference>
<dbReference type="RefSeq" id="WP_068849500.1">
    <property type="nucleotide sequence ID" value="NZ_LYDR01000127.1"/>
</dbReference>
<dbReference type="OrthoDB" id="213292at2"/>
<name>A0A1C3E8R9_9PLAN</name>
<proteinExistence type="predicted"/>
<evidence type="ECO:0000313" key="3">
    <source>
        <dbReference type="EMBL" id="ODA29630.1"/>
    </source>
</evidence>